<dbReference type="NCBIfam" id="TIGR00795">
    <property type="entry name" value="lctP"/>
    <property type="match status" value="1"/>
</dbReference>
<feature type="transmembrane region" description="Helical" evidence="8">
    <location>
        <begin position="6"/>
        <end position="22"/>
    </location>
</feature>
<dbReference type="InterPro" id="IPR003804">
    <property type="entry name" value="Lactate_perm"/>
</dbReference>
<feature type="transmembrane region" description="Helical" evidence="8">
    <location>
        <begin position="242"/>
        <end position="259"/>
    </location>
</feature>
<dbReference type="RefSeq" id="WP_165873365.1">
    <property type="nucleotide sequence ID" value="NZ_JANKAQ010000014.1"/>
</dbReference>
<comment type="function">
    <text evidence="8">Uptake of L-lactate across the membrane. Can also transport D-lactate and glycolate.</text>
</comment>
<evidence type="ECO:0000256" key="6">
    <source>
        <dbReference type="ARBA" id="ARBA00022989"/>
    </source>
</evidence>
<keyword evidence="7 8" id="KW-0472">Membrane</keyword>
<sequence>MGLEFILALLPIIWLFIAFLVLKMPGYIGCLIALGISIVESLLIPSFSLSVAQSLTAALEGAISAIWPICLIILAAMFTYNVCVKTGAMEMIKRLLTSVTNDKRVLVMILTWGFGGFMEAIAGFGTPVAIPAAMMVGLGFDPIFSAVVCLVANSIAPPFGSVAIPTTSTANAVGLDPALLSGPAINMLIIPAIIVPFIIIWMTGKSCGGKNPFKGMIPFTIVAVVSYIVPAALVGNFVGAEFVDLIGCVICLIALVVFAKKMKPTDDPAYMITADTDNEKAVEAKFGMGAAVLPYILMLVFLLGTSKLVAPVNSFLAQFTTKFSVYAGEGASTISLSWIGNAGTLILFAGIIGGFAQHMGVGEMISTLGQTLKNMWKAMVTVIAIIALAKVMGYSGMTTSIAEMLAALTGSIFPLFAPICGILGTFVTGSTTSSGVLFAKMQYEVAELIGADPVMLVAANLAGGGIGKLISPQSIAIGVAAIGASGSDGKIMSKTVGICIGLGVIVCIVSYVLAVVL</sequence>
<comment type="caution">
    <text evidence="9">The sequence shown here is derived from an EMBL/GenBank/DDBJ whole genome shotgun (WGS) entry which is preliminary data.</text>
</comment>
<dbReference type="GO" id="GO:0015129">
    <property type="term" value="F:lactate transmembrane transporter activity"/>
    <property type="evidence" value="ECO:0007669"/>
    <property type="project" value="UniProtKB-UniRule"/>
</dbReference>
<evidence type="ECO:0000256" key="4">
    <source>
        <dbReference type="ARBA" id="ARBA00022475"/>
    </source>
</evidence>
<keyword evidence="3 8" id="KW-0813">Transport</keyword>
<feature type="transmembrane region" description="Helical" evidence="8">
    <location>
        <begin position="336"/>
        <end position="356"/>
    </location>
</feature>
<keyword evidence="4 8" id="KW-1003">Cell membrane</keyword>
<name>A0A4R2LEY0_9FIRM</name>
<keyword evidence="10" id="KW-1185">Reference proteome</keyword>
<feature type="transmembrane region" description="Helical" evidence="8">
    <location>
        <begin position="184"/>
        <end position="204"/>
    </location>
</feature>
<dbReference type="Proteomes" id="UP000295711">
    <property type="component" value="Unassembled WGS sequence"/>
</dbReference>
<evidence type="ECO:0000256" key="2">
    <source>
        <dbReference type="ARBA" id="ARBA00010100"/>
    </source>
</evidence>
<evidence type="ECO:0000256" key="1">
    <source>
        <dbReference type="ARBA" id="ARBA00004651"/>
    </source>
</evidence>
<dbReference type="EMBL" id="SLXA01000013">
    <property type="protein sequence ID" value="TCO83274.1"/>
    <property type="molecule type" value="Genomic_DNA"/>
</dbReference>
<feature type="transmembrane region" description="Helical" evidence="8">
    <location>
        <begin position="27"/>
        <end position="45"/>
    </location>
</feature>
<evidence type="ECO:0000256" key="7">
    <source>
        <dbReference type="ARBA" id="ARBA00023136"/>
    </source>
</evidence>
<reference evidence="9 10" key="1">
    <citation type="submission" date="2019-03" db="EMBL/GenBank/DDBJ databases">
        <title>Genomic Encyclopedia of Type Strains, Phase IV (KMG-IV): sequencing the most valuable type-strain genomes for metagenomic binning, comparative biology and taxonomic classification.</title>
        <authorList>
            <person name="Goeker M."/>
        </authorList>
    </citation>
    <scope>NUCLEOTIDE SEQUENCE [LARGE SCALE GENOMIC DNA]</scope>
    <source>
        <strain evidence="9 10">DSM 28559</strain>
    </source>
</reference>
<dbReference type="GO" id="GO:0005886">
    <property type="term" value="C:plasma membrane"/>
    <property type="evidence" value="ECO:0007669"/>
    <property type="project" value="UniProtKB-SubCell"/>
</dbReference>
<feature type="transmembrane region" description="Helical" evidence="8">
    <location>
        <begin position="415"/>
        <end position="439"/>
    </location>
</feature>
<gene>
    <name evidence="9" type="ORF">EV212_11361</name>
</gene>
<dbReference type="PANTHER" id="PTHR30003">
    <property type="entry name" value="L-LACTATE PERMEASE"/>
    <property type="match status" value="1"/>
</dbReference>
<keyword evidence="6 8" id="KW-1133">Transmembrane helix</keyword>
<feature type="transmembrane region" description="Helical" evidence="8">
    <location>
        <begin position="216"/>
        <end position="236"/>
    </location>
</feature>
<evidence type="ECO:0000313" key="9">
    <source>
        <dbReference type="EMBL" id="TCO83274.1"/>
    </source>
</evidence>
<comment type="subcellular location">
    <subcellularLocation>
        <location evidence="1 8">Cell membrane</location>
        <topology evidence="1 8">Multi-pass membrane protein</topology>
    </subcellularLocation>
</comment>
<keyword evidence="5 8" id="KW-0812">Transmembrane</keyword>
<organism evidence="9 10">
    <name type="scientific">Frisingicoccus caecimuris</name>
    <dbReference type="NCBI Taxonomy" id="1796636"/>
    <lineage>
        <taxon>Bacteria</taxon>
        <taxon>Bacillati</taxon>
        <taxon>Bacillota</taxon>
        <taxon>Clostridia</taxon>
        <taxon>Lachnospirales</taxon>
        <taxon>Lachnospiraceae</taxon>
        <taxon>Frisingicoccus</taxon>
    </lineage>
</organism>
<dbReference type="Pfam" id="PF02652">
    <property type="entry name" value="Lactate_perm"/>
    <property type="match status" value="1"/>
</dbReference>
<accession>A0A4R2LEY0</accession>
<proteinExistence type="inferred from homology"/>
<evidence type="ECO:0000256" key="3">
    <source>
        <dbReference type="ARBA" id="ARBA00022448"/>
    </source>
</evidence>
<feature type="transmembrane region" description="Helical" evidence="8">
    <location>
        <begin position="65"/>
        <end position="84"/>
    </location>
</feature>
<feature type="transmembrane region" description="Helical" evidence="8">
    <location>
        <begin position="495"/>
        <end position="516"/>
    </location>
</feature>
<dbReference type="AlphaFoldDB" id="A0A4R2LEY0"/>
<dbReference type="GO" id="GO:0015295">
    <property type="term" value="F:solute:proton symporter activity"/>
    <property type="evidence" value="ECO:0007669"/>
    <property type="project" value="TreeGrafter"/>
</dbReference>
<dbReference type="PANTHER" id="PTHR30003:SF0">
    <property type="entry name" value="GLYCOLATE PERMEASE GLCA-RELATED"/>
    <property type="match status" value="1"/>
</dbReference>
<feature type="transmembrane region" description="Helical" evidence="8">
    <location>
        <begin position="376"/>
        <end position="395"/>
    </location>
</feature>
<evidence type="ECO:0000256" key="5">
    <source>
        <dbReference type="ARBA" id="ARBA00022692"/>
    </source>
</evidence>
<evidence type="ECO:0000313" key="10">
    <source>
        <dbReference type="Proteomes" id="UP000295711"/>
    </source>
</evidence>
<feature type="transmembrane region" description="Helical" evidence="8">
    <location>
        <begin position="295"/>
        <end position="316"/>
    </location>
</feature>
<comment type="similarity">
    <text evidence="2 8">Belongs to the lactate permease family.</text>
</comment>
<feature type="transmembrane region" description="Helical" evidence="8">
    <location>
        <begin position="105"/>
        <end position="130"/>
    </location>
</feature>
<evidence type="ECO:0000256" key="8">
    <source>
        <dbReference type="RuleBase" id="RU365092"/>
    </source>
</evidence>
<protein>
    <recommendedName>
        <fullName evidence="8">L-lactate permease</fullName>
    </recommendedName>
</protein>